<protein>
    <submittedName>
        <fullName evidence="1">Uncharacterized protein</fullName>
    </submittedName>
</protein>
<gene>
    <name evidence="1" type="ORF">GCM10007895_01630</name>
</gene>
<reference evidence="1" key="2">
    <citation type="submission" date="2023-01" db="EMBL/GenBank/DDBJ databases">
        <title>Draft genome sequence of Paraferrimonas sedimenticola strain NBRC 101628.</title>
        <authorList>
            <person name="Sun Q."/>
            <person name="Mori K."/>
        </authorList>
    </citation>
    <scope>NUCLEOTIDE SEQUENCE</scope>
    <source>
        <strain evidence="1">NBRC 101628</strain>
    </source>
</reference>
<evidence type="ECO:0000313" key="2">
    <source>
        <dbReference type="Proteomes" id="UP001161422"/>
    </source>
</evidence>
<name>A0AA37W0D1_9GAMM</name>
<proteinExistence type="predicted"/>
<dbReference type="AlphaFoldDB" id="A0AA37W0D1"/>
<dbReference type="EMBL" id="BSNC01000001">
    <property type="protein sequence ID" value="GLP94857.1"/>
    <property type="molecule type" value="Genomic_DNA"/>
</dbReference>
<evidence type="ECO:0000313" key="1">
    <source>
        <dbReference type="EMBL" id="GLP94857.1"/>
    </source>
</evidence>
<reference evidence="1" key="1">
    <citation type="journal article" date="2014" name="Int. J. Syst. Evol. Microbiol.">
        <title>Complete genome sequence of Corynebacterium casei LMG S-19264T (=DSM 44701T), isolated from a smear-ripened cheese.</title>
        <authorList>
            <consortium name="US DOE Joint Genome Institute (JGI-PGF)"/>
            <person name="Walter F."/>
            <person name="Albersmeier A."/>
            <person name="Kalinowski J."/>
            <person name="Ruckert C."/>
        </authorList>
    </citation>
    <scope>NUCLEOTIDE SEQUENCE</scope>
    <source>
        <strain evidence="1">NBRC 101628</strain>
    </source>
</reference>
<sequence>MRTLKALTFIILAVVFYALGMNGAGHLALALGLLFELSFWYQCCKTERPKD</sequence>
<dbReference type="Proteomes" id="UP001161422">
    <property type="component" value="Unassembled WGS sequence"/>
</dbReference>
<keyword evidence="2" id="KW-1185">Reference proteome</keyword>
<dbReference type="RefSeq" id="WP_169902998.1">
    <property type="nucleotide sequence ID" value="NZ_BSNC01000001.1"/>
</dbReference>
<comment type="caution">
    <text evidence="1">The sequence shown here is derived from an EMBL/GenBank/DDBJ whole genome shotgun (WGS) entry which is preliminary data.</text>
</comment>
<organism evidence="1 2">
    <name type="scientific">Paraferrimonas sedimenticola</name>
    <dbReference type="NCBI Taxonomy" id="375674"/>
    <lineage>
        <taxon>Bacteria</taxon>
        <taxon>Pseudomonadati</taxon>
        <taxon>Pseudomonadota</taxon>
        <taxon>Gammaproteobacteria</taxon>
        <taxon>Alteromonadales</taxon>
        <taxon>Ferrimonadaceae</taxon>
        <taxon>Paraferrimonas</taxon>
    </lineage>
</organism>
<accession>A0AA37W0D1</accession>